<keyword evidence="7" id="KW-0007">Acetylation</keyword>
<proteinExistence type="inferred from homology"/>
<feature type="compositionally biased region" description="Basic and acidic residues" evidence="15">
    <location>
        <begin position="367"/>
        <end position="379"/>
    </location>
</feature>
<dbReference type="GO" id="GO:0005673">
    <property type="term" value="C:transcription factor TFIIE complex"/>
    <property type="evidence" value="ECO:0007669"/>
    <property type="project" value="TreeGrafter"/>
</dbReference>
<dbReference type="OrthoDB" id="361102at2759"/>
<evidence type="ECO:0000259" key="16">
    <source>
        <dbReference type="PROSITE" id="PS51344"/>
    </source>
</evidence>
<dbReference type="InterPro" id="IPR039997">
    <property type="entry name" value="TFE"/>
</dbReference>
<protein>
    <recommendedName>
        <fullName evidence="13">General transcription factor IIE subunit 1</fullName>
    </recommendedName>
    <alternativeName>
        <fullName evidence="14">Transcription initiation factor IIE subunit alpha</fullName>
    </alternativeName>
</protein>
<comment type="subcellular location">
    <subcellularLocation>
        <location evidence="1">Nucleus</location>
    </subcellularLocation>
</comment>
<evidence type="ECO:0000256" key="11">
    <source>
        <dbReference type="ARBA" id="ARBA00025581"/>
    </source>
</evidence>
<evidence type="ECO:0000256" key="12">
    <source>
        <dbReference type="ARBA" id="ARBA00065242"/>
    </source>
</evidence>
<dbReference type="InterPro" id="IPR013083">
    <property type="entry name" value="Znf_RING/FYVE/PHD"/>
</dbReference>
<evidence type="ECO:0000256" key="9">
    <source>
        <dbReference type="ARBA" id="ARBA00023163"/>
    </source>
</evidence>
<dbReference type="EMBL" id="BGZK01001180">
    <property type="protein sequence ID" value="GBP73610.1"/>
    <property type="molecule type" value="Genomic_DNA"/>
</dbReference>
<evidence type="ECO:0000256" key="1">
    <source>
        <dbReference type="ARBA" id="ARBA00004123"/>
    </source>
</evidence>
<dbReference type="PANTHER" id="PTHR13097">
    <property type="entry name" value="TRANSCRIPTION INITIATION FACTOR IIE, ALPHA SUBUNIT"/>
    <property type="match status" value="1"/>
</dbReference>
<keyword evidence="9" id="KW-0804">Transcription</keyword>
<keyword evidence="3" id="KW-0597">Phosphoprotein</keyword>
<dbReference type="SUPFAM" id="SSF57783">
    <property type="entry name" value="Zinc beta-ribbon"/>
    <property type="match status" value="1"/>
</dbReference>
<dbReference type="GO" id="GO:0006367">
    <property type="term" value="P:transcription initiation at RNA polymerase II promoter"/>
    <property type="evidence" value="ECO:0007669"/>
    <property type="project" value="InterPro"/>
</dbReference>
<feature type="domain" description="HTH TFE/IIEalpha-type" evidence="16">
    <location>
        <begin position="14"/>
        <end position="135"/>
    </location>
</feature>
<keyword evidence="6" id="KW-0862">Zinc</keyword>
<dbReference type="FunFam" id="3.30.40.10:FF:000087">
    <property type="entry name" value="General transcription factor IIE subunit 1"/>
    <property type="match status" value="1"/>
</dbReference>
<dbReference type="Pfam" id="PF11521">
    <property type="entry name" value="TFIIE-A_C"/>
    <property type="match status" value="1"/>
</dbReference>
<evidence type="ECO:0000256" key="6">
    <source>
        <dbReference type="ARBA" id="ARBA00022833"/>
    </source>
</evidence>
<dbReference type="STRING" id="151549.A0A4C1YF07"/>
<accession>A0A4C1YF07</accession>
<dbReference type="InterPro" id="IPR021600">
    <property type="entry name" value="TFIIE_asu_C"/>
</dbReference>
<keyword evidence="4" id="KW-0479">Metal-binding</keyword>
<comment type="similarity">
    <text evidence="2">Belongs to the TFIIE alpha subunit family.</text>
</comment>
<feature type="compositionally biased region" description="Acidic residues" evidence="15">
    <location>
        <begin position="385"/>
        <end position="394"/>
    </location>
</feature>
<evidence type="ECO:0000256" key="15">
    <source>
        <dbReference type="SAM" id="MobiDB-lite"/>
    </source>
</evidence>
<evidence type="ECO:0000256" key="5">
    <source>
        <dbReference type="ARBA" id="ARBA00022771"/>
    </source>
</evidence>
<dbReference type="InterPro" id="IPR002853">
    <property type="entry name" value="TFIIE_asu"/>
</dbReference>
<organism evidence="17 18">
    <name type="scientific">Eumeta variegata</name>
    <name type="common">Bagworm moth</name>
    <name type="synonym">Eumeta japonica</name>
    <dbReference type="NCBI Taxonomy" id="151549"/>
    <lineage>
        <taxon>Eukaryota</taxon>
        <taxon>Metazoa</taxon>
        <taxon>Ecdysozoa</taxon>
        <taxon>Arthropoda</taxon>
        <taxon>Hexapoda</taxon>
        <taxon>Insecta</taxon>
        <taxon>Pterygota</taxon>
        <taxon>Neoptera</taxon>
        <taxon>Endopterygota</taxon>
        <taxon>Lepidoptera</taxon>
        <taxon>Glossata</taxon>
        <taxon>Ditrysia</taxon>
        <taxon>Tineoidea</taxon>
        <taxon>Psychidae</taxon>
        <taxon>Oiketicinae</taxon>
        <taxon>Eumeta</taxon>
    </lineage>
</organism>
<evidence type="ECO:0000256" key="3">
    <source>
        <dbReference type="ARBA" id="ARBA00022553"/>
    </source>
</evidence>
<name>A0A4C1YF07_EUMVA</name>
<comment type="subunit">
    <text evidence="12">Tetramer of two alpha and two beta chains. Interacts with TAF6/TAFII80. Interacts with ATF7IP. Interacts with SND1. Part of TBP-based Pol II pre-initiation complex (PIC), in which Pol II core assembles with general transcription factors and other specific initiation factors including GTF2E1, GTF2E2, GTF2F1, GTF2F2, TCEA1, ERCC2, ERCC3, GTF2H2, GTF2H3, GTF2H4, GTF2H5, GTF2A1, GTF2A2, GTF2B and TBP; this large multi-subunit PIC complex mediates DNA unwinding and targets Pol II core to the transcription start site where the first phosphodiester bond forms.</text>
</comment>
<keyword evidence="10" id="KW-0539">Nucleus</keyword>
<evidence type="ECO:0000256" key="13">
    <source>
        <dbReference type="ARBA" id="ARBA00073913"/>
    </source>
</evidence>
<evidence type="ECO:0000256" key="10">
    <source>
        <dbReference type="ARBA" id="ARBA00023242"/>
    </source>
</evidence>
<evidence type="ECO:0000256" key="2">
    <source>
        <dbReference type="ARBA" id="ARBA00008947"/>
    </source>
</evidence>
<keyword evidence="8" id="KW-0805">Transcription regulation</keyword>
<keyword evidence="18" id="KW-1185">Reference proteome</keyword>
<dbReference type="GO" id="GO:0008270">
    <property type="term" value="F:zinc ion binding"/>
    <property type="evidence" value="ECO:0007669"/>
    <property type="project" value="UniProtKB-KW"/>
</dbReference>
<dbReference type="SMART" id="SM00531">
    <property type="entry name" value="TFIIE"/>
    <property type="match status" value="1"/>
</dbReference>
<keyword evidence="5" id="KW-0863">Zinc-finger</keyword>
<sequence>MTEERLVTEVPSSLKQLARLVVRGFYTIEDALIVDMLVRNPCMKEDDICELLKFERKMLRARIALLKNDKFIQKQLLTYSSDFGAARLDPCELRTVVPYTYTLSERSAELHGPDGKAQKVNYYFINYKTFVNVVKYKLDLMRKRMETEERDATSRASFKCPGCGKTFTDLEADHLYDMLSQEFLCTFCNQVVEEDQSALPKKDSRLLLAKFNEQLEPLYILLREVEGIKLAPEILEPEPVDINTIRGLTNKQAIPRPGGEQWSGEATRNQGLAVEETRVDVTIGENDNANEATLRKERPVWMSDSVHSTDVALEKAATNATGAKPTGKEKNDDIMSVLLAHEKQNTGNPLTNAVKGIEPDSSDSSDNESKDPFKLKDELAAVAEMDSEDSESDDNAPTVQVNGRAVPLTSVDDDVIAQMTPAEKETYIQLYQEYYSHMYD</sequence>
<dbReference type="PROSITE" id="PS51344">
    <property type="entry name" value="HTH_TFE_IIE"/>
    <property type="match status" value="1"/>
</dbReference>
<reference evidence="17 18" key="1">
    <citation type="journal article" date="2019" name="Commun. Biol.">
        <title>The bagworm genome reveals a unique fibroin gene that provides high tensile strength.</title>
        <authorList>
            <person name="Kono N."/>
            <person name="Nakamura H."/>
            <person name="Ohtoshi R."/>
            <person name="Tomita M."/>
            <person name="Numata K."/>
            <person name="Arakawa K."/>
        </authorList>
    </citation>
    <scope>NUCLEOTIDE SEQUENCE [LARGE SCALE GENOMIC DNA]</scope>
</reference>
<evidence type="ECO:0000256" key="7">
    <source>
        <dbReference type="ARBA" id="ARBA00022990"/>
    </source>
</evidence>
<dbReference type="AlphaFoldDB" id="A0A4C1YF07"/>
<dbReference type="Gene3D" id="3.30.40.10">
    <property type="entry name" value="Zinc/RING finger domain, C3HC4 (zinc finger)"/>
    <property type="match status" value="1"/>
</dbReference>
<dbReference type="Pfam" id="PF02002">
    <property type="entry name" value="TFIIE_alpha"/>
    <property type="match status" value="2"/>
</dbReference>
<evidence type="ECO:0000256" key="8">
    <source>
        <dbReference type="ARBA" id="ARBA00023015"/>
    </source>
</evidence>
<feature type="region of interest" description="Disordered" evidence="15">
    <location>
        <begin position="344"/>
        <end position="406"/>
    </location>
</feature>
<dbReference type="Proteomes" id="UP000299102">
    <property type="component" value="Unassembled WGS sequence"/>
</dbReference>
<dbReference type="Gene3D" id="6.10.140.1250">
    <property type="match status" value="1"/>
</dbReference>
<comment type="caution">
    <text evidence="17">The sequence shown here is derived from an EMBL/GenBank/DDBJ whole genome shotgun (WGS) entry which is preliminary data.</text>
</comment>
<feature type="region of interest" description="Disordered" evidence="15">
    <location>
        <begin position="251"/>
        <end position="270"/>
    </location>
</feature>
<evidence type="ECO:0000313" key="17">
    <source>
        <dbReference type="EMBL" id="GBP73610.1"/>
    </source>
</evidence>
<evidence type="ECO:0000256" key="14">
    <source>
        <dbReference type="ARBA" id="ARBA00080958"/>
    </source>
</evidence>
<dbReference type="PANTHER" id="PTHR13097:SF7">
    <property type="entry name" value="GENERAL TRANSCRIPTION FACTOR IIE SUBUNIT 1"/>
    <property type="match status" value="1"/>
</dbReference>
<dbReference type="InterPro" id="IPR017919">
    <property type="entry name" value="TFIIE/TFIIEa_HTH"/>
</dbReference>
<evidence type="ECO:0000313" key="18">
    <source>
        <dbReference type="Proteomes" id="UP000299102"/>
    </source>
</evidence>
<comment type="function">
    <text evidence="11">Recruits TFIIH to the initiation complex and stimulates the RNA polymerase II C-terminal domain kinase and DNA-dependent ATPase activities of TFIIH. Both TFIIH and TFIIE are required for promoter clearance by RNA polymerase.</text>
</comment>
<evidence type="ECO:0000256" key="4">
    <source>
        <dbReference type="ARBA" id="ARBA00022723"/>
    </source>
</evidence>
<dbReference type="InterPro" id="IPR024550">
    <property type="entry name" value="TFIIEa/SarR/Rpc3_HTH_dom"/>
</dbReference>
<gene>
    <name evidence="17" type="primary">GTF2E1</name>
    <name evidence="17" type="ORF">EVAR_49232_1</name>
</gene>